<keyword evidence="10 17" id="KW-0418">Kinase</keyword>
<keyword evidence="13" id="KW-0411">Iron-sulfur</keyword>
<name>A0ABS1WQZ2_9GAMM</name>
<dbReference type="InterPro" id="IPR004358">
    <property type="entry name" value="Sig_transdc_His_kin-like_C"/>
</dbReference>
<evidence type="ECO:0000256" key="8">
    <source>
        <dbReference type="ARBA" id="ARBA00022679"/>
    </source>
</evidence>
<dbReference type="PANTHER" id="PTHR24421">
    <property type="entry name" value="NITRATE/NITRITE SENSOR PROTEIN NARX-RELATED"/>
    <property type="match status" value="1"/>
</dbReference>
<dbReference type="GO" id="GO:0016301">
    <property type="term" value="F:kinase activity"/>
    <property type="evidence" value="ECO:0007669"/>
    <property type="project" value="UniProtKB-KW"/>
</dbReference>
<evidence type="ECO:0000256" key="12">
    <source>
        <dbReference type="ARBA" id="ARBA00023012"/>
    </source>
</evidence>
<dbReference type="Pfam" id="PF07730">
    <property type="entry name" value="HisKA_3"/>
    <property type="match status" value="1"/>
</dbReference>
<keyword evidence="12" id="KW-0902">Two-component regulatory system</keyword>
<evidence type="ECO:0000259" key="16">
    <source>
        <dbReference type="PROSITE" id="PS50109"/>
    </source>
</evidence>
<dbReference type="Gene3D" id="3.30.565.10">
    <property type="entry name" value="Histidine kinase-like ATPase, C-terminal domain"/>
    <property type="match status" value="1"/>
</dbReference>
<dbReference type="PRINTS" id="PR00344">
    <property type="entry name" value="BCTRLSENSOR"/>
</dbReference>
<dbReference type="Gene3D" id="3.30.450.40">
    <property type="match status" value="2"/>
</dbReference>
<proteinExistence type="predicted"/>
<evidence type="ECO:0000256" key="13">
    <source>
        <dbReference type="ARBA" id="ARBA00023014"/>
    </source>
</evidence>
<keyword evidence="8" id="KW-0808">Transferase</keyword>
<feature type="domain" description="Histidine kinase" evidence="16">
    <location>
        <begin position="352"/>
        <end position="565"/>
    </location>
</feature>
<evidence type="ECO:0000256" key="15">
    <source>
        <dbReference type="ARBA" id="ARBA00030800"/>
    </source>
</evidence>
<evidence type="ECO:0000256" key="7">
    <source>
        <dbReference type="ARBA" id="ARBA00022490"/>
    </source>
</evidence>
<keyword evidence="18" id="KW-1185">Reference proteome</keyword>
<reference evidence="17 18" key="1">
    <citation type="journal article" date="2021" name="Int. J. Syst. Evol. Microbiol.">
        <title>Steroidobacter gossypii sp. nov., isolated from soil of cotton cropping field.</title>
        <authorList>
            <person name="Huang R."/>
            <person name="Yang S."/>
            <person name="Zhen C."/>
            <person name="Liu W."/>
        </authorList>
    </citation>
    <scope>NUCLEOTIDE SEQUENCE [LARGE SCALE GENOMIC DNA]</scope>
    <source>
        <strain evidence="17 18">S1-65</strain>
    </source>
</reference>
<comment type="subcellular location">
    <subcellularLocation>
        <location evidence="3">Cytoplasm</location>
    </subcellularLocation>
</comment>
<evidence type="ECO:0000256" key="9">
    <source>
        <dbReference type="ARBA" id="ARBA00022723"/>
    </source>
</evidence>
<dbReference type="Gene3D" id="1.20.5.1930">
    <property type="match status" value="1"/>
</dbReference>
<dbReference type="EMBL" id="JAEVLS010000001">
    <property type="protein sequence ID" value="MBM0103373.1"/>
    <property type="molecule type" value="Genomic_DNA"/>
</dbReference>
<protein>
    <recommendedName>
        <fullName evidence="5">Oxygen sensor histidine kinase NreB</fullName>
        <ecNumber evidence="4">2.7.13.3</ecNumber>
    </recommendedName>
    <alternativeName>
        <fullName evidence="15">Nitrogen regulation protein B</fullName>
    </alternativeName>
</protein>
<comment type="cofactor">
    <cofactor evidence="2">
        <name>[4Fe-4S] cluster</name>
        <dbReference type="ChEBI" id="CHEBI:49883"/>
    </cofactor>
</comment>
<dbReference type="Pfam" id="PF02518">
    <property type="entry name" value="HATPase_c"/>
    <property type="match status" value="1"/>
</dbReference>
<evidence type="ECO:0000256" key="2">
    <source>
        <dbReference type="ARBA" id="ARBA00001966"/>
    </source>
</evidence>
<dbReference type="InterPro" id="IPR005467">
    <property type="entry name" value="His_kinase_dom"/>
</dbReference>
<keyword evidence="11" id="KW-0408">Iron</keyword>
<evidence type="ECO:0000313" key="18">
    <source>
        <dbReference type="Proteomes" id="UP000661077"/>
    </source>
</evidence>
<dbReference type="SUPFAM" id="SSF55781">
    <property type="entry name" value="GAF domain-like"/>
    <property type="match status" value="2"/>
</dbReference>
<keyword evidence="6" id="KW-0004">4Fe-4S</keyword>
<evidence type="ECO:0000256" key="5">
    <source>
        <dbReference type="ARBA" id="ARBA00017322"/>
    </source>
</evidence>
<evidence type="ECO:0000256" key="14">
    <source>
        <dbReference type="ARBA" id="ARBA00024827"/>
    </source>
</evidence>
<evidence type="ECO:0000256" key="4">
    <source>
        <dbReference type="ARBA" id="ARBA00012438"/>
    </source>
</evidence>
<organism evidence="17 18">
    <name type="scientific">Steroidobacter gossypii</name>
    <dbReference type="NCBI Taxonomy" id="2805490"/>
    <lineage>
        <taxon>Bacteria</taxon>
        <taxon>Pseudomonadati</taxon>
        <taxon>Pseudomonadota</taxon>
        <taxon>Gammaproteobacteria</taxon>
        <taxon>Steroidobacterales</taxon>
        <taxon>Steroidobacteraceae</taxon>
        <taxon>Steroidobacter</taxon>
    </lineage>
</organism>
<evidence type="ECO:0000313" key="17">
    <source>
        <dbReference type="EMBL" id="MBM0103373.1"/>
    </source>
</evidence>
<accession>A0ABS1WQZ2</accession>
<dbReference type="Proteomes" id="UP000661077">
    <property type="component" value="Unassembled WGS sequence"/>
</dbReference>
<dbReference type="InterPro" id="IPR003594">
    <property type="entry name" value="HATPase_dom"/>
</dbReference>
<dbReference type="PROSITE" id="PS50109">
    <property type="entry name" value="HIS_KIN"/>
    <property type="match status" value="1"/>
</dbReference>
<evidence type="ECO:0000256" key="3">
    <source>
        <dbReference type="ARBA" id="ARBA00004496"/>
    </source>
</evidence>
<dbReference type="SMART" id="SM00065">
    <property type="entry name" value="GAF"/>
    <property type="match status" value="2"/>
</dbReference>
<keyword evidence="9" id="KW-0479">Metal-binding</keyword>
<comment type="function">
    <text evidence="14">Member of the two-component regulatory system NreB/NreC involved in the control of dissimilatory nitrate/nitrite reduction in response to oxygen. NreB functions as a direct oxygen sensor histidine kinase which is autophosphorylated, in the absence of oxygen, probably at the conserved histidine residue, and transfers its phosphate group probably to a conserved aspartate residue of NreC. NreB/NreC activates the expression of the nitrate (narGHJI) and nitrite (nir) reductase operons, as well as the putative nitrate transporter gene narT.</text>
</comment>
<dbReference type="InterPro" id="IPR029016">
    <property type="entry name" value="GAF-like_dom_sf"/>
</dbReference>
<evidence type="ECO:0000256" key="11">
    <source>
        <dbReference type="ARBA" id="ARBA00023004"/>
    </source>
</evidence>
<dbReference type="Pfam" id="PF13185">
    <property type="entry name" value="GAF_2"/>
    <property type="match status" value="2"/>
</dbReference>
<gene>
    <name evidence="17" type="ORF">JM946_01390</name>
</gene>
<sequence length="568" mass="61982">MSSGIPRFEGLDMPAMSEPFNTILEEIASELELRPLLTSIITRACGLLGAGGGTIGLYVPRRHTVQVEAIHQLPLSELGLEFEPGEGLIGKVLATGRPIIADHYGEMSRISLPELRDYAVIGVPIHGPGGGLLGVFGLGAPPPRKFGASDLETLRVFARHAAIAIQNAMRYEREKRRTERMTLIAHIARVITTGLEANELVATAAQVIHEHLGYPNVVIPLLYRDEDQEYLLFDGHAGNYGDVMDLCHRMPVTRGITGAAVLTRSPQIVNDVRKDPRYVPPPIPINVRTELAMPIVLGEEVFGCINIEGLEPFDEDDVASIQIIADHLAVAVKNASLSREARQAAVMRERQRLARDLHDAVSQALSSISLMSQSIVPAWRRDPAEGERRARRIEELARLAFAEMRALLRELRPDPSGLNMVENAGVGDVRRMGLAAALQRFAFILAPQTPSIRLDFAAYRSQSPSLEERLYLICREALSNAIRHSGADRLDVSAAVNDDVLMLSIQDNGRGFDVAARAEVPRDTPEQGIGLQTMSERAAALGGVCEVQSQPGRGTNVCIRIPLLAMTP</sequence>
<evidence type="ECO:0000256" key="6">
    <source>
        <dbReference type="ARBA" id="ARBA00022485"/>
    </source>
</evidence>
<comment type="catalytic activity">
    <reaction evidence="1">
        <text>ATP + protein L-histidine = ADP + protein N-phospho-L-histidine.</text>
        <dbReference type="EC" id="2.7.13.3"/>
    </reaction>
</comment>
<evidence type="ECO:0000256" key="10">
    <source>
        <dbReference type="ARBA" id="ARBA00022777"/>
    </source>
</evidence>
<dbReference type="SUPFAM" id="SSF55874">
    <property type="entry name" value="ATPase domain of HSP90 chaperone/DNA topoisomerase II/histidine kinase"/>
    <property type="match status" value="1"/>
</dbReference>
<dbReference type="EC" id="2.7.13.3" evidence="4"/>
<dbReference type="InterPro" id="IPR011712">
    <property type="entry name" value="Sig_transdc_His_kin_sub3_dim/P"/>
</dbReference>
<dbReference type="SMART" id="SM00387">
    <property type="entry name" value="HATPase_c"/>
    <property type="match status" value="1"/>
</dbReference>
<dbReference type="InterPro" id="IPR036890">
    <property type="entry name" value="HATPase_C_sf"/>
</dbReference>
<comment type="caution">
    <text evidence="17">The sequence shown here is derived from an EMBL/GenBank/DDBJ whole genome shotgun (WGS) entry which is preliminary data.</text>
</comment>
<dbReference type="CDD" id="cd16917">
    <property type="entry name" value="HATPase_UhpB-NarQ-NarX-like"/>
    <property type="match status" value="1"/>
</dbReference>
<keyword evidence="7" id="KW-0963">Cytoplasm</keyword>
<dbReference type="InterPro" id="IPR003018">
    <property type="entry name" value="GAF"/>
</dbReference>
<evidence type="ECO:0000256" key="1">
    <source>
        <dbReference type="ARBA" id="ARBA00000085"/>
    </source>
</evidence>
<dbReference type="InterPro" id="IPR050482">
    <property type="entry name" value="Sensor_HK_TwoCompSys"/>
</dbReference>